<name>A0A367LA21_9HYPO</name>
<evidence type="ECO:0000256" key="3">
    <source>
        <dbReference type="ARBA" id="ARBA00022801"/>
    </source>
</evidence>
<dbReference type="PRINTS" id="PR00727">
    <property type="entry name" value="LEADERPTASE"/>
</dbReference>
<protein>
    <recommendedName>
        <fullName evidence="8">Mitochondrial inner membrane protease subunit</fullName>
        <ecNumber evidence="8">3.4.21.-</ecNumber>
    </recommendedName>
</protein>
<dbReference type="OrthoDB" id="308440at2759"/>
<dbReference type="InterPro" id="IPR019757">
    <property type="entry name" value="Pept_S26A_signal_pept_1_Lys-AS"/>
</dbReference>
<keyword evidence="8" id="KW-0645">Protease</keyword>
<dbReference type="CDD" id="cd06530">
    <property type="entry name" value="S26_SPase_I"/>
    <property type="match status" value="1"/>
</dbReference>
<keyword evidence="4 8" id="KW-0496">Mitochondrion</keyword>
<feature type="active site" evidence="7">
    <location>
        <position position="84"/>
    </location>
</feature>
<dbReference type="InterPro" id="IPR019533">
    <property type="entry name" value="Peptidase_S26"/>
</dbReference>
<dbReference type="GO" id="GO:0006465">
    <property type="term" value="P:signal peptide processing"/>
    <property type="evidence" value="ECO:0007669"/>
    <property type="project" value="InterPro"/>
</dbReference>
<feature type="domain" description="Peptidase S26" evidence="10">
    <location>
        <begin position="17"/>
        <end position="96"/>
    </location>
</feature>
<dbReference type="SUPFAM" id="SSF51306">
    <property type="entry name" value="LexA/Signal peptidase"/>
    <property type="match status" value="1"/>
</dbReference>
<accession>A0A367LA21</accession>
<dbReference type="InterPro" id="IPR000223">
    <property type="entry name" value="Pept_S26A_signal_pept_1"/>
</dbReference>
<reference evidence="11 12" key="1">
    <citation type="journal article" date="2015" name="BMC Genomics">
        <title>Insights from the genome of Ophiocordyceps polyrhachis-furcata to pathogenicity and host specificity in insect fungi.</title>
        <authorList>
            <person name="Wichadakul D."/>
            <person name="Kobmoo N."/>
            <person name="Ingsriswang S."/>
            <person name="Tangphatsornruang S."/>
            <person name="Chantasingh D."/>
            <person name="Luangsa-ard J.J."/>
            <person name="Eurwilaichitr L."/>
        </authorList>
    </citation>
    <scope>NUCLEOTIDE SEQUENCE [LARGE SCALE GENOMIC DNA]</scope>
    <source>
        <strain evidence="11 12">BCC 54312</strain>
    </source>
</reference>
<evidence type="ECO:0000256" key="6">
    <source>
        <dbReference type="ARBA" id="ARBA00038445"/>
    </source>
</evidence>
<evidence type="ECO:0000256" key="1">
    <source>
        <dbReference type="ARBA" id="ARBA00004273"/>
    </source>
</evidence>
<evidence type="ECO:0000256" key="9">
    <source>
        <dbReference type="SAM" id="SignalP"/>
    </source>
</evidence>
<feature type="domain" description="Peptidase S26" evidence="10">
    <location>
        <begin position="109"/>
        <end position="147"/>
    </location>
</feature>
<proteinExistence type="inferred from homology"/>
<keyword evidence="5" id="KW-0472">Membrane</keyword>
<keyword evidence="2 8" id="KW-0999">Mitochondrion inner membrane</keyword>
<feature type="chain" id="PRO_5016703155" description="Mitochondrial inner membrane protease subunit" evidence="9">
    <location>
        <begin position="23"/>
        <end position="174"/>
    </location>
</feature>
<dbReference type="NCBIfam" id="TIGR02227">
    <property type="entry name" value="sigpep_I_bact"/>
    <property type="match status" value="1"/>
</dbReference>
<sequence length="174" mass="19116">MFQHLLGHPFRLAIGTVKLVCASHLVFTHVLELSACEGYSMLPTFAANGEWLLFDKTARRGRRVAVGDIVSYKLPFDPRNLGVKRVIGMPGDYVSLAAPGDPGDGHVLQVPKGHCWVVGDNLTLSRDSRMFGPLPLALIEGKAVASVLPWKNRRWIENGLRPPEESIALPSQLQ</sequence>
<dbReference type="PANTHER" id="PTHR12383:SF16">
    <property type="entry name" value="MITOCHONDRIAL INNER MEMBRANE PROTEASE SUBUNIT 1"/>
    <property type="match status" value="1"/>
</dbReference>
<keyword evidence="12" id="KW-1185">Reference proteome</keyword>
<dbReference type="GO" id="GO:0042720">
    <property type="term" value="C:mitochondrial inner membrane peptidase complex"/>
    <property type="evidence" value="ECO:0007669"/>
    <property type="project" value="TreeGrafter"/>
</dbReference>
<keyword evidence="9" id="KW-0732">Signal</keyword>
<evidence type="ECO:0000256" key="4">
    <source>
        <dbReference type="ARBA" id="ARBA00023128"/>
    </source>
</evidence>
<evidence type="ECO:0000313" key="11">
    <source>
        <dbReference type="EMBL" id="RCI11265.1"/>
    </source>
</evidence>
<dbReference type="PANTHER" id="PTHR12383">
    <property type="entry name" value="PROTEASE FAMILY S26 MITOCHONDRIAL INNER MEMBRANE PROTEASE-RELATED"/>
    <property type="match status" value="1"/>
</dbReference>
<dbReference type="PROSITE" id="PS00760">
    <property type="entry name" value="SPASE_I_2"/>
    <property type="match status" value="1"/>
</dbReference>
<dbReference type="STRING" id="1330021.A0A367LA21"/>
<dbReference type="InterPro" id="IPR052064">
    <property type="entry name" value="Mito_IMP1_subunit"/>
</dbReference>
<dbReference type="EC" id="3.4.21.-" evidence="8"/>
<dbReference type="GO" id="GO:0006627">
    <property type="term" value="P:protein processing involved in protein targeting to mitochondrion"/>
    <property type="evidence" value="ECO:0007669"/>
    <property type="project" value="TreeGrafter"/>
</dbReference>
<dbReference type="Gene3D" id="2.10.109.10">
    <property type="entry name" value="Umud Fragment, subunit A"/>
    <property type="match status" value="1"/>
</dbReference>
<evidence type="ECO:0000259" key="10">
    <source>
        <dbReference type="Pfam" id="PF10502"/>
    </source>
</evidence>
<comment type="subcellular location">
    <subcellularLocation>
        <location evidence="1 8">Mitochondrion inner membrane</location>
    </subcellularLocation>
</comment>
<gene>
    <name evidence="11" type="ORF">L249_7769</name>
</gene>
<dbReference type="EMBL" id="LKCN02000010">
    <property type="protein sequence ID" value="RCI11265.1"/>
    <property type="molecule type" value="Genomic_DNA"/>
</dbReference>
<organism evidence="11 12">
    <name type="scientific">Ophiocordyceps polyrhachis-furcata BCC 54312</name>
    <dbReference type="NCBI Taxonomy" id="1330021"/>
    <lineage>
        <taxon>Eukaryota</taxon>
        <taxon>Fungi</taxon>
        <taxon>Dikarya</taxon>
        <taxon>Ascomycota</taxon>
        <taxon>Pezizomycotina</taxon>
        <taxon>Sordariomycetes</taxon>
        <taxon>Hypocreomycetidae</taxon>
        <taxon>Hypocreales</taxon>
        <taxon>Ophiocordycipitaceae</taxon>
        <taxon>Ophiocordyceps</taxon>
    </lineage>
</organism>
<feature type="signal peptide" evidence="9">
    <location>
        <begin position="1"/>
        <end position="22"/>
    </location>
</feature>
<comment type="similarity">
    <text evidence="6">Belongs to the peptidase S26 family. IMP1 subfamily.</text>
</comment>
<dbReference type="InterPro" id="IPR036286">
    <property type="entry name" value="LexA/Signal_pep-like_sf"/>
</dbReference>
<feature type="active site" evidence="7">
    <location>
        <position position="40"/>
    </location>
</feature>
<keyword evidence="3 8" id="KW-0378">Hydrolase</keyword>
<dbReference type="AlphaFoldDB" id="A0A367LA21"/>
<evidence type="ECO:0000256" key="7">
    <source>
        <dbReference type="PIRSR" id="PIRSR600223-1"/>
    </source>
</evidence>
<evidence type="ECO:0000313" key="12">
    <source>
        <dbReference type="Proteomes" id="UP000253664"/>
    </source>
</evidence>
<dbReference type="Pfam" id="PF10502">
    <property type="entry name" value="Peptidase_S26"/>
    <property type="match status" value="2"/>
</dbReference>
<evidence type="ECO:0000256" key="5">
    <source>
        <dbReference type="ARBA" id="ARBA00023136"/>
    </source>
</evidence>
<evidence type="ECO:0000256" key="2">
    <source>
        <dbReference type="ARBA" id="ARBA00022792"/>
    </source>
</evidence>
<comment type="caution">
    <text evidence="11">The sequence shown here is derived from an EMBL/GenBank/DDBJ whole genome shotgun (WGS) entry which is preliminary data.</text>
</comment>
<evidence type="ECO:0000256" key="8">
    <source>
        <dbReference type="RuleBase" id="RU362041"/>
    </source>
</evidence>
<dbReference type="Proteomes" id="UP000253664">
    <property type="component" value="Unassembled WGS sequence"/>
</dbReference>
<dbReference type="GO" id="GO:0004252">
    <property type="term" value="F:serine-type endopeptidase activity"/>
    <property type="evidence" value="ECO:0007669"/>
    <property type="project" value="InterPro"/>
</dbReference>